<feature type="modified residue" description="4-aspartylphosphate" evidence="2">
    <location>
        <position position="77"/>
    </location>
</feature>
<organism evidence="4 5">
    <name type="scientific">Sinobacterium caligoides</name>
    <dbReference type="NCBI Taxonomy" id="933926"/>
    <lineage>
        <taxon>Bacteria</taxon>
        <taxon>Pseudomonadati</taxon>
        <taxon>Pseudomonadota</taxon>
        <taxon>Gammaproteobacteria</taxon>
        <taxon>Cellvibrionales</taxon>
        <taxon>Spongiibacteraceae</taxon>
        <taxon>Sinobacterium</taxon>
    </lineage>
</organism>
<dbReference type="GO" id="GO:0016791">
    <property type="term" value="F:phosphatase activity"/>
    <property type="evidence" value="ECO:0007669"/>
    <property type="project" value="TreeGrafter"/>
</dbReference>
<protein>
    <submittedName>
        <fullName evidence="4">Sigma-B regulation protein RsbU (Phosphoserine phosphatase)</fullName>
    </submittedName>
</protein>
<dbReference type="SMART" id="SM00448">
    <property type="entry name" value="REC"/>
    <property type="match status" value="1"/>
</dbReference>
<dbReference type="SMART" id="SM00331">
    <property type="entry name" value="PP2C_SIG"/>
    <property type="match status" value="1"/>
</dbReference>
<feature type="domain" description="Response regulatory" evidence="3">
    <location>
        <begin position="27"/>
        <end position="144"/>
    </location>
</feature>
<keyword evidence="2" id="KW-0597">Phosphoprotein</keyword>
<dbReference type="PANTHER" id="PTHR43156:SF2">
    <property type="entry name" value="STAGE II SPORULATION PROTEIN E"/>
    <property type="match status" value="1"/>
</dbReference>
<proteinExistence type="predicted"/>
<dbReference type="InterPro" id="IPR036457">
    <property type="entry name" value="PPM-type-like_dom_sf"/>
</dbReference>
<dbReference type="GO" id="GO:0000160">
    <property type="term" value="P:phosphorelay signal transduction system"/>
    <property type="evidence" value="ECO:0007669"/>
    <property type="project" value="InterPro"/>
</dbReference>
<dbReference type="InterPro" id="IPR052016">
    <property type="entry name" value="Bact_Sigma-Reg"/>
</dbReference>
<evidence type="ECO:0000256" key="2">
    <source>
        <dbReference type="PROSITE-ProRule" id="PRU00169"/>
    </source>
</evidence>
<evidence type="ECO:0000259" key="3">
    <source>
        <dbReference type="PROSITE" id="PS50110"/>
    </source>
</evidence>
<sequence>MRVDSREFCVSVALRSRYFNFGAGAVKVLIVDDDIIARRHLAHIFDTLNINYDLYADAAQAWRAIVAGEHYPIILSDWLMPEMDGIELLKKVRSMDLKYRPQFILLTALTDTEYLVKGLNAGADDFIRKPIIAEELHARLQAAMRLSRLQLTLKHHNIALSDALTHLEKDLDSAAKLLASLMPKYNINDDIEFSSLCKPCQFLGGDLYGYRALTKRQTAFYQIDVSGHGVPAALFSSMINHDLVRGHGEQELLLQELADGEIIINAPVSVVAELNRRYLAELASDIYFTMNYALIDSACGRVRLCQAGHPSPICYRQQTASTELIGDGGFAVALVAEAVYEERVVQLSAGDRLFLYSDGIIEAENSATRVRYGVERLQAEIKRHGACDITTIINKVYESVCQWRGHDQLDDDVTILALQWNG</sequence>
<dbReference type="Pfam" id="PF07228">
    <property type="entry name" value="SpoIIE"/>
    <property type="match status" value="1"/>
</dbReference>
<dbReference type="AlphaFoldDB" id="A0A3N2DH48"/>
<evidence type="ECO:0000313" key="4">
    <source>
        <dbReference type="EMBL" id="ROR99079.1"/>
    </source>
</evidence>
<accession>A0A3N2DH48</accession>
<evidence type="ECO:0000256" key="1">
    <source>
        <dbReference type="ARBA" id="ARBA00022801"/>
    </source>
</evidence>
<dbReference type="Gene3D" id="3.40.50.2300">
    <property type="match status" value="1"/>
</dbReference>
<dbReference type="RefSeq" id="WP_123713640.1">
    <property type="nucleotide sequence ID" value="NZ_RKHR01000006.1"/>
</dbReference>
<reference evidence="4 5" key="1">
    <citation type="submission" date="2018-11" db="EMBL/GenBank/DDBJ databases">
        <title>Genomic Encyclopedia of Type Strains, Phase IV (KMG-IV): sequencing the most valuable type-strain genomes for metagenomic binning, comparative biology and taxonomic classification.</title>
        <authorList>
            <person name="Goeker M."/>
        </authorList>
    </citation>
    <scope>NUCLEOTIDE SEQUENCE [LARGE SCALE GENOMIC DNA]</scope>
    <source>
        <strain evidence="4 5">DSM 100316</strain>
    </source>
</reference>
<dbReference type="Gene3D" id="3.60.40.10">
    <property type="entry name" value="PPM-type phosphatase domain"/>
    <property type="match status" value="1"/>
</dbReference>
<dbReference type="SUPFAM" id="SSF52172">
    <property type="entry name" value="CheY-like"/>
    <property type="match status" value="1"/>
</dbReference>
<dbReference type="InterPro" id="IPR001932">
    <property type="entry name" value="PPM-type_phosphatase-like_dom"/>
</dbReference>
<dbReference type="InterPro" id="IPR011006">
    <property type="entry name" value="CheY-like_superfamily"/>
</dbReference>
<dbReference type="Proteomes" id="UP000275394">
    <property type="component" value="Unassembled WGS sequence"/>
</dbReference>
<dbReference type="Pfam" id="PF00072">
    <property type="entry name" value="Response_reg"/>
    <property type="match status" value="1"/>
</dbReference>
<name>A0A3N2DH48_9GAMM</name>
<evidence type="ECO:0000313" key="5">
    <source>
        <dbReference type="Proteomes" id="UP000275394"/>
    </source>
</evidence>
<keyword evidence="1" id="KW-0378">Hydrolase</keyword>
<comment type="caution">
    <text evidence="4">The sequence shown here is derived from an EMBL/GenBank/DDBJ whole genome shotgun (WGS) entry which is preliminary data.</text>
</comment>
<gene>
    <name evidence="4" type="ORF">EDC56_3319</name>
</gene>
<dbReference type="SUPFAM" id="SSF81606">
    <property type="entry name" value="PP2C-like"/>
    <property type="match status" value="1"/>
</dbReference>
<dbReference type="PANTHER" id="PTHR43156">
    <property type="entry name" value="STAGE II SPORULATION PROTEIN E-RELATED"/>
    <property type="match status" value="1"/>
</dbReference>
<dbReference type="InterPro" id="IPR001789">
    <property type="entry name" value="Sig_transdc_resp-reg_receiver"/>
</dbReference>
<dbReference type="PROSITE" id="PS50110">
    <property type="entry name" value="RESPONSE_REGULATORY"/>
    <property type="match status" value="1"/>
</dbReference>
<dbReference type="EMBL" id="RKHR01000006">
    <property type="protein sequence ID" value="ROR99079.1"/>
    <property type="molecule type" value="Genomic_DNA"/>
</dbReference>
<dbReference type="OrthoDB" id="9800897at2"/>
<keyword evidence="5" id="KW-1185">Reference proteome</keyword>